<keyword evidence="2 10" id="KW-0813">Transport</keyword>
<evidence type="ECO:0000313" key="16">
    <source>
        <dbReference type="Proteomes" id="UP001273350"/>
    </source>
</evidence>
<dbReference type="InterPro" id="IPR036942">
    <property type="entry name" value="Beta-barrel_TonB_sf"/>
</dbReference>
<evidence type="ECO:0000259" key="13">
    <source>
        <dbReference type="Pfam" id="PF00593"/>
    </source>
</evidence>
<dbReference type="InterPro" id="IPR023996">
    <property type="entry name" value="TonB-dep_OMP_SusC/RagA"/>
</dbReference>
<evidence type="ECO:0000256" key="12">
    <source>
        <dbReference type="SAM" id="SignalP"/>
    </source>
</evidence>
<dbReference type="SUPFAM" id="SSF49464">
    <property type="entry name" value="Carboxypeptidase regulatory domain-like"/>
    <property type="match status" value="1"/>
</dbReference>
<comment type="similarity">
    <text evidence="10 11">Belongs to the TonB-dependent receptor family.</text>
</comment>
<evidence type="ECO:0000256" key="2">
    <source>
        <dbReference type="ARBA" id="ARBA00022448"/>
    </source>
</evidence>
<dbReference type="InterPro" id="IPR008969">
    <property type="entry name" value="CarboxyPept-like_regulatory"/>
</dbReference>
<dbReference type="Proteomes" id="UP001273350">
    <property type="component" value="Unassembled WGS sequence"/>
</dbReference>
<evidence type="ECO:0000256" key="10">
    <source>
        <dbReference type="PROSITE-ProRule" id="PRU01360"/>
    </source>
</evidence>
<dbReference type="SUPFAM" id="SSF56935">
    <property type="entry name" value="Porins"/>
    <property type="match status" value="1"/>
</dbReference>
<dbReference type="InterPro" id="IPR023997">
    <property type="entry name" value="TonB-dep_OMP_SusC/RagA_CS"/>
</dbReference>
<dbReference type="Pfam" id="PF00593">
    <property type="entry name" value="TonB_dep_Rec_b-barrel"/>
    <property type="match status" value="1"/>
</dbReference>
<gene>
    <name evidence="15" type="ORF">SGQ83_02930</name>
</gene>
<dbReference type="InterPro" id="IPR039426">
    <property type="entry name" value="TonB-dep_rcpt-like"/>
</dbReference>
<dbReference type="InterPro" id="IPR037066">
    <property type="entry name" value="Plug_dom_sf"/>
</dbReference>
<protein>
    <submittedName>
        <fullName evidence="15">TonB-dependent receptor</fullName>
    </submittedName>
</protein>
<reference evidence="15 16" key="1">
    <citation type="submission" date="2023-11" db="EMBL/GenBank/DDBJ databases">
        <title>Unpublished Manusciprt.</title>
        <authorList>
            <person name="Saticioglu I.B."/>
            <person name="Ay H."/>
            <person name="Ajmi N."/>
            <person name="Altun S."/>
            <person name="Duman M."/>
        </authorList>
    </citation>
    <scope>NUCLEOTIDE SEQUENCE [LARGE SCALE GENOMIC DNA]</scope>
    <source>
        <strain evidence="15 16">Fl-318</strain>
    </source>
</reference>
<dbReference type="InterPro" id="IPR000531">
    <property type="entry name" value="Beta-barrel_TonB"/>
</dbReference>
<proteinExistence type="inferred from homology"/>
<evidence type="ECO:0000256" key="3">
    <source>
        <dbReference type="ARBA" id="ARBA00022452"/>
    </source>
</evidence>
<keyword evidence="16" id="KW-1185">Reference proteome</keyword>
<evidence type="ECO:0000256" key="9">
    <source>
        <dbReference type="ARBA" id="ARBA00023237"/>
    </source>
</evidence>
<feature type="signal peptide" evidence="12">
    <location>
        <begin position="1"/>
        <end position="19"/>
    </location>
</feature>
<comment type="subcellular location">
    <subcellularLocation>
        <location evidence="1 10">Cell outer membrane</location>
        <topology evidence="1 10">Multi-pass membrane protein</topology>
    </subcellularLocation>
</comment>
<evidence type="ECO:0000256" key="1">
    <source>
        <dbReference type="ARBA" id="ARBA00004571"/>
    </source>
</evidence>
<evidence type="ECO:0000256" key="5">
    <source>
        <dbReference type="ARBA" id="ARBA00022729"/>
    </source>
</evidence>
<dbReference type="PANTHER" id="PTHR30069:SF29">
    <property type="entry name" value="HEMOGLOBIN AND HEMOGLOBIN-HAPTOGLOBIN-BINDING PROTEIN 1-RELATED"/>
    <property type="match status" value="1"/>
</dbReference>
<keyword evidence="5 12" id="KW-0732">Signal</keyword>
<evidence type="ECO:0000256" key="4">
    <source>
        <dbReference type="ARBA" id="ARBA00022692"/>
    </source>
</evidence>
<name>A0ABU4R9V1_9FLAO</name>
<evidence type="ECO:0000259" key="14">
    <source>
        <dbReference type="Pfam" id="PF07715"/>
    </source>
</evidence>
<dbReference type="NCBIfam" id="TIGR04057">
    <property type="entry name" value="SusC_RagA_signa"/>
    <property type="match status" value="1"/>
</dbReference>
<evidence type="ECO:0000256" key="11">
    <source>
        <dbReference type="RuleBase" id="RU003357"/>
    </source>
</evidence>
<evidence type="ECO:0000256" key="8">
    <source>
        <dbReference type="ARBA" id="ARBA00023170"/>
    </source>
</evidence>
<dbReference type="EMBL" id="JAWXVI010000002">
    <property type="protein sequence ID" value="MDX6188290.1"/>
    <property type="molecule type" value="Genomic_DNA"/>
</dbReference>
<feature type="domain" description="TonB-dependent receptor plug" evidence="14">
    <location>
        <begin position="111"/>
        <end position="215"/>
    </location>
</feature>
<accession>A0ABU4R9V1</accession>
<dbReference type="Gene3D" id="2.40.170.20">
    <property type="entry name" value="TonB-dependent receptor, beta-barrel domain"/>
    <property type="match status" value="1"/>
</dbReference>
<keyword evidence="6 11" id="KW-0798">TonB box</keyword>
<sequence length="1024" mass="111120">MKSKLLLMVLLLFTSFAFSQTFDVTGTVLDGSGLSLPGVNVKVKSSSQSTTTDFDGSFKLSGVPKGTIIVLSYIGFRTQEVAVTGPKITVKLSEDARSLDEVVVIGYGSQKKREVTGAVAVLDSKTLDILKPARIEQALQGTISGVNVTTQSGSPGAPLDIRIRGIATNGQNSPTVIIDGYVGDLGILNPNDIETITVLKDAQAAIYGTIGANGIILVTTKMGKKNSKTKISFNSYTGFQETSRKIQMLNATEYALLLNESYTNGGKPVLYPNVSGLGKGTNWQDEVFKTGVPILNSDLTISGGSEKITYSVSGSHLDQEGIVGGDKSGFLRNTARIALSADLSEKFKLRTNVIYTYFTRKTLNENGLGSVLFNALNVPATMTPYDANGELTKVPIAGFGNEIINPLAQIENTYNDYNYKKINGNFGLDYKIFKGFTLSSSIGFNTSNSESKTFAKKLLYWINPSDKVFDVLRSSVNQGATNDNDYSFDLFGTYTTKIAEHHNIVATIGNTIYKQWGNSFNATGFDVPNNSWEYADISLTRGVPVAVNTAGYVYDQRRLSYFGRVQYDYKGKYLFSAMIRRDASTKFGPGNKVGYFPSLTAGWVISDENFFGKSETFNFLKFRASYGTLGNDQIPNYGYISLLNGEATYVFGGSLASGQATGQVPNPDLKWEEAKKFDAGLDLKLFNDKVSIVADYFIDTRKDLLIPNVPVSGINGTGAPGASPPTVNAGTVRNSGFEFSIDYKEKFSNSFSLSVGYNVTFLKNEVLEVNNGTGFIPGGAFGVGQLAPSRMEVGKPIGYFYGYKTDGIFQNQAEVAAHPSQLALGANAAPGDLRFVDVNGDGKIDTQDKTNIGDPIPEATMGFNLQLNYKNVDFALFTFASVGNDMVRNYERTVTNANRLNYVLDRWTGEGTSNSTPRVTTGATANNVFSDYFVEDASYLRIQNIQIGYSLDPKVTLKAGITKLRLYAGVNNLYTFTKYKGFDPGASFGPQNRDGVSQSPIGAGIDYGFYPVPRTYLLGLNINF</sequence>
<keyword evidence="7 10" id="KW-0472">Membrane</keyword>
<comment type="caution">
    <text evidence="15">The sequence shown here is derived from an EMBL/GenBank/DDBJ whole genome shotgun (WGS) entry which is preliminary data.</text>
</comment>
<keyword evidence="9 10" id="KW-0998">Cell outer membrane</keyword>
<evidence type="ECO:0000256" key="6">
    <source>
        <dbReference type="ARBA" id="ARBA00023077"/>
    </source>
</evidence>
<dbReference type="Gene3D" id="2.60.40.1120">
    <property type="entry name" value="Carboxypeptidase-like, regulatory domain"/>
    <property type="match status" value="1"/>
</dbReference>
<dbReference type="Pfam" id="PF07715">
    <property type="entry name" value="Plug"/>
    <property type="match status" value="1"/>
</dbReference>
<dbReference type="NCBIfam" id="TIGR04056">
    <property type="entry name" value="OMP_RagA_SusC"/>
    <property type="match status" value="1"/>
</dbReference>
<dbReference type="RefSeq" id="WP_230001419.1">
    <property type="nucleotide sequence ID" value="NZ_CP087134.1"/>
</dbReference>
<evidence type="ECO:0000256" key="7">
    <source>
        <dbReference type="ARBA" id="ARBA00023136"/>
    </source>
</evidence>
<keyword evidence="3 10" id="KW-1134">Transmembrane beta strand</keyword>
<keyword evidence="8 15" id="KW-0675">Receptor</keyword>
<dbReference type="Pfam" id="PF13715">
    <property type="entry name" value="CarbopepD_reg_2"/>
    <property type="match status" value="1"/>
</dbReference>
<dbReference type="Gene3D" id="2.170.130.10">
    <property type="entry name" value="TonB-dependent receptor, plug domain"/>
    <property type="match status" value="1"/>
</dbReference>
<dbReference type="InterPro" id="IPR012910">
    <property type="entry name" value="Plug_dom"/>
</dbReference>
<keyword evidence="4 10" id="KW-0812">Transmembrane</keyword>
<dbReference type="PANTHER" id="PTHR30069">
    <property type="entry name" value="TONB-DEPENDENT OUTER MEMBRANE RECEPTOR"/>
    <property type="match status" value="1"/>
</dbReference>
<dbReference type="PROSITE" id="PS52016">
    <property type="entry name" value="TONB_DEPENDENT_REC_3"/>
    <property type="match status" value="1"/>
</dbReference>
<organism evidence="15 16">
    <name type="scientific">Flavobacterium cupriresistens</name>
    <dbReference type="NCBI Taxonomy" id="2893885"/>
    <lineage>
        <taxon>Bacteria</taxon>
        <taxon>Pseudomonadati</taxon>
        <taxon>Bacteroidota</taxon>
        <taxon>Flavobacteriia</taxon>
        <taxon>Flavobacteriales</taxon>
        <taxon>Flavobacteriaceae</taxon>
        <taxon>Flavobacterium</taxon>
    </lineage>
</organism>
<feature type="chain" id="PRO_5046275258" evidence="12">
    <location>
        <begin position="20"/>
        <end position="1024"/>
    </location>
</feature>
<evidence type="ECO:0000313" key="15">
    <source>
        <dbReference type="EMBL" id="MDX6188290.1"/>
    </source>
</evidence>
<feature type="domain" description="TonB-dependent receptor-like beta-barrel" evidence="13">
    <location>
        <begin position="408"/>
        <end position="973"/>
    </location>
</feature>